<reference evidence="8 9" key="1">
    <citation type="journal article" date="2023" name="bioRxiv">
        <title>Conserved and derived expression patterns and positive selection on dental genes reveal complex evolutionary context of ever-growing rodent molars.</title>
        <authorList>
            <person name="Calamari Z.T."/>
            <person name="Song A."/>
            <person name="Cohen E."/>
            <person name="Akter M."/>
            <person name="Roy R.D."/>
            <person name="Hallikas O."/>
            <person name="Christensen M.M."/>
            <person name="Li P."/>
            <person name="Marangoni P."/>
            <person name="Jernvall J."/>
            <person name="Klein O.D."/>
        </authorList>
    </citation>
    <scope>NUCLEOTIDE SEQUENCE [LARGE SCALE GENOMIC DNA]</scope>
    <source>
        <strain evidence="8">V071</strain>
    </source>
</reference>
<dbReference type="PROSITE" id="PS51257">
    <property type="entry name" value="PROKAR_LIPOPROTEIN"/>
    <property type="match status" value="1"/>
</dbReference>
<keyword evidence="2" id="KW-0677">Repeat</keyword>
<feature type="signal peptide" evidence="6">
    <location>
        <begin position="1"/>
        <end position="21"/>
    </location>
</feature>
<feature type="domain" description="RRM" evidence="7">
    <location>
        <begin position="54"/>
        <end position="138"/>
    </location>
</feature>
<dbReference type="FunFam" id="3.30.70.330:FF:000036">
    <property type="entry name" value="polypyrimidine tract-binding protein 1 isoform X2"/>
    <property type="match status" value="1"/>
</dbReference>
<evidence type="ECO:0000259" key="7">
    <source>
        <dbReference type="PROSITE" id="PS50102"/>
    </source>
</evidence>
<accession>A0AAW0H5X0</accession>
<dbReference type="InterPro" id="IPR006536">
    <property type="entry name" value="HnRNP-L/PTB"/>
</dbReference>
<feature type="region of interest" description="Disordered" evidence="5">
    <location>
        <begin position="205"/>
        <end position="238"/>
    </location>
</feature>
<keyword evidence="3 4" id="KW-0694">RNA-binding</keyword>
<sequence length="640" mass="68488">MLGNWLRAVVAGALLTACVQNQSAVMSSNSPSAPKGNDSKRLKRDSSSVEGPSRVIHIHRLPSDVTKGEVLSLALPFGKVSNLLFLKRKNQAFMEKNTEEAANTMVNYYTWVTPVLRGQSVHIQFSRYKELKVSRSHDQASAPRQADTSSMGGEPRQGSVSSPEGASSQEGEPRQGSASEWACASSRAGATSRAIASSLVVAPSQEGDHTHVDVQPGCAGASSQVGAQSGLPAENSDGAGDMAWAAPAAAVDTGTVVAGHSPVLRILVENYFYRVTLEVLHQLFSRFGTVVKIIIYSKNSRFQVLLQYAHVLSAQRAKLFLDGQNIYDACCTLRIAFSGLTDLTVKYNNDRSRDYTRPDLPSGDSQPLPAQNRATAFDAPVVAPASPYASTASPQTFAIPQRAGFAIPEMGKALAPLAIPEAVVAAAAAGAESPVVTSGSPGVANAVLLVANLNPEKVTPQSLFVLFGAYGDVHRVKILYSNKENALVQMADGGQAELALRHLNGHKLHGKSLCIMPSKHQSVKLPQEGKEDQGLTKDYANSPLHRFKKPGSKNFQNIFPPSATLHLSNLPSSVSEEDLKKLFSSSGGSVKAFKFFPKDRKMALIRMGSVEEAIQALVELHGHTLGQNHHLRVSFSRITI</sequence>
<keyword evidence="6" id="KW-0732">Signal</keyword>
<dbReference type="GO" id="GO:0003723">
    <property type="term" value="F:RNA binding"/>
    <property type="evidence" value="ECO:0007669"/>
    <property type="project" value="UniProtKB-UniRule"/>
</dbReference>
<evidence type="ECO:0000256" key="5">
    <source>
        <dbReference type="SAM" id="MobiDB-lite"/>
    </source>
</evidence>
<organism evidence="8 9">
    <name type="scientific">Myodes glareolus</name>
    <name type="common">Bank vole</name>
    <name type="synonym">Clethrionomys glareolus</name>
    <dbReference type="NCBI Taxonomy" id="447135"/>
    <lineage>
        <taxon>Eukaryota</taxon>
        <taxon>Metazoa</taxon>
        <taxon>Chordata</taxon>
        <taxon>Craniata</taxon>
        <taxon>Vertebrata</taxon>
        <taxon>Euteleostomi</taxon>
        <taxon>Mammalia</taxon>
        <taxon>Eutheria</taxon>
        <taxon>Euarchontoglires</taxon>
        <taxon>Glires</taxon>
        <taxon>Rodentia</taxon>
        <taxon>Myomorpha</taxon>
        <taxon>Muroidea</taxon>
        <taxon>Cricetidae</taxon>
        <taxon>Arvicolinae</taxon>
        <taxon>Myodes</taxon>
    </lineage>
</organism>
<feature type="compositionally biased region" description="Basic and acidic residues" evidence="5">
    <location>
        <begin position="37"/>
        <end position="47"/>
    </location>
</feature>
<dbReference type="InterPro" id="IPR035979">
    <property type="entry name" value="RBD_domain_sf"/>
</dbReference>
<evidence type="ECO:0000256" key="6">
    <source>
        <dbReference type="SAM" id="SignalP"/>
    </source>
</evidence>
<dbReference type="GO" id="GO:0006397">
    <property type="term" value="P:mRNA processing"/>
    <property type="evidence" value="ECO:0007669"/>
    <property type="project" value="InterPro"/>
</dbReference>
<dbReference type="InterPro" id="IPR000504">
    <property type="entry name" value="RRM_dom"/>
</dbReference>
<evidence type="ECO:0000313" key="9">
    <source>
        <dbReference type="Proteomes" id="UP001488838"/>
    </source>
</evidence>
<gene>
    <name evidence="8" type="ORF">U0070_013775</name>
</gene>
<feature type="domain" description="RRM" evidence="7">
    <location>
        <begin position="264"/>
        <end position="340"/>
    </location>
</feature>
<dbReference type="Gene3D" id="3.30.70.330">
    <property type="match status" value="4"/>
</dbReference>
<proteinExistence type="predicted"/>
<dbReference type="Pfam" id="PF00076">
    <property type="entry name" value="RRM_1"/>
    <property type="match status" value="1"/>
</dbReference>
<evidence type="ECO:0000256" key="4">
    <source>
        <dbReference type="PROSITE-ProRule" id="PRU00176"/>
    </source>
</evidence>
<evidence type="ECO:0000256" key="3">
    <source>
        <dbReference type="ARBA" id="ARBA00022884"/>
    </source>
</evidence>
<dbReference type="PROSITE" id="PS50102">
    <property type="entry name" value="RRM"/>
    <property type="match status" value="4"/>
</dbReference>
<protein>
    <recommendedName>
        <fullName evidence="7">RRM domain-containing protein</fullName>
    </recommendedName>
</protein>
<comment type="caution">
    <text evidence="8">The sequence shown here is derived from an EMBL/GenBank/DDBJ whole genome shotgun (WGS) entry which is preliminary data.</text>
</comment>
<feature type="domain" description="RRM" evidence="7">
    <location>
        <begin position="446"/>
        <end position="520"/>
    </location>
</feature>
<dbReference type="AlphaFoldDB" id="A0AAW0H5X0"/>
<feature type="region of interest" description="Disordered" evidence="5">
    <location>
        <begin position="25"/>
        <end position="51"/>
    </location>
</feature>
<dbReference type="Pfam" id="PF13893">
    <property type="entry name" value="RRM_5"/>
    <property type="match status" value="1"/>
</dbReference>
<feature type="domain" description="RRM" evidence="7">
    <location>
        <begin position="563"/>
        <end position="638"/>
    </location>
</feature>
<dbReference type="FunFam" id="3.30.70.330:FF:000341">
    <property type="entry name" value="Hephaestus, isoform C"/>
    <property type="match status" value="1"/>
</dbReference>
<name>A0AAW0H5X0_MYOGA</name>
<dbReference type="InterPro" id="IPR021790">
    <property type="entry name" value="PTBP1-like_RRM2"/>
</dbReference>
<evidence type="ECO:0000313" key="8">
    <source>
        <dbReference type="EMBL" id="KAK7797055.1"/>
    </source>
</evidence>
<keyword evidence="9" id="KW-1185">Reference proteome</keyword>
<dbReference type="SUPFAM" id="SSF54928">
    <property type="entry name" value="RNA-binding domain, RBD"/>
    <property type="match status" value="4"/>
</dbReference>
<feature type="compositionally biased region" description="Polar residues" evidence="5">
    <location>
        <begin position="158"/>
        <end position="170"/>
    </location>
</feature>
<dbReference type="InterPro" id="IPR012677">
    <property type="entry name" value="Nucleotide-bd_a/b_plait_sf"/>
</dbReference>
<dbReference type="PANTHER" id="PTHR15592">
    <property type="entry name" value="MATRIN 3/NUCLEAR PROTEIN 220-RELATED"/>
    <property type="match status" value="1"/>
</dbReference>
<evidence type="ECO:0000256" key="1">
    <source>
        <dbReference type="ARBA" id="ARBA00022553"/>
    </source>
</evidence>
<keyword evidence="1" id="KW-0597">Phosphoprotein</keyword>
<dbReference type="GO" id="GO:0005634">
    <property type="term" value="C:nucleus"/>
    <property type="evidence" value="ECO:0007669"/>
    <property type="project" value="InterPro"/>
</dbReference>
<dbReference type="EMBL" id="JBBHLL010000919">
    <property type="protein sequence ID" value="KAK7797055.1"/>
    <property type="molecule type" value="Genomic_DNA"/>
</dbReference>
<dbReference type="SMART" id="SM00360">
    <property type="entry name" value="RRM"/>
    <property type="match status" value="4"/>
</dbReference>
<feature type="region of interest" description="Disordered" evidence="5">
    <location>
        <begin position="132"/>
        <end position="183"/>
    </location>
</feature>
<evidence type="ECO:0000256" key="2">
    <source>
        <dbReference type="ARBA" id="ARBA00022737"/>
    </source>
</evidence>
<feature type="chain" id="PRO_5043519345" description="RRM domain-containing protein" evidence="6">
    <location>
        <begin position="22"/>
        <end position="640"/>
    </location>
</feature>
<dbReference type="Pfam" id="PF11835">
    <property type="entry name" value="RRM_8"/>
    <property type="match status" value="1"/>
</dbReference>
<dbReference type="NCBIfam" id="TIGR01649">
    <property type="entry name" value="hnRNP-L_PTB"/>
    <property type="match status" value="1"/>
</dbReference>
<dbReference type="Proteomes" id="UP001488838">
    <property type="component" value="Unassembled WGS sequence"/>
</dbReference>